<keyword evidence="1" id="KW-1133">Transmembrane helix</keyword>
<dbReference type="Proteomes" id="UP000505210">
    <property type="component" value="Chromosome"/>
</dbReference>
<evidence type="ECO:0000256" key="1">
    <source>
        <dbReference type="SAM" id="Phobius"/>
    </source>
</evidence>
<dbReference type="KEGG" id="theu:HPC62_19925"/>
<gene>
    <name evidence="2" type="ORF">HPC62_19925</name>
</gene>
<evidence type="ECO:0000313" key="2">
    <source>
        <dbReference type="EMBL" id="QKD84143.1"/>
    </source>
</evidence>
<accession>A0A6M8BMV4</accession>
<protein>
    <submittedName>
        <fullName evidence="2">Uncharacterized protein</fullName>
    </submittedName>
</protein>
<proteinExistence type="predicted"/>
<name>A0A6M8BMV4_9CYAN</name>
<keyword evidence="1" id="KW-0812">Transmembrane</keyword>
<reference evidence="2 3" key="1">
    <citation type="submission" date="2020-05" db="EMBL/GenBank/DDBJ databases">
        <title>Complete genome sequence of of a novel Thermoleptolyngbya strain isolated from hot springs of Ganzi, Sichuan China.</title>
        <authorList>
            <person name="Tang J."/>
            <person name="Daroch M."/>
            <person name="Li L."/>
            <person name="Waleron K."/>
            <person name="Waleron M."/>
            <person name="Waleron M."/>
        </authorList>
    </citation>
    <scope>NUCLEOTIDE SEQUENCE [LARGE SCALE GENOMIC DNA]</scope>
    <source>
        <strain evidence="2 3">PKUAC-SCTA183</strain>
    </source>
</reference>
<dbReference type="EMBL" id="CP053661">
    <property type="protein sequence ID" value="QKD84143.1"/>
    <property type="molecule type" value="Genomic_DNA"/>
</dbReference>
<sequence length="142" mass="15626">MQFGPGFTATFLYYFASTALVFTLVTALSLDTAIAGVPQQVGLMGGLLGGLIGAYFNRSVSVELPFKSKKTFWKQLDPILSDLGYRLREDAPETEGSEEIRVYEREGLQKALSGKIYVQLEKDTATLAGRAVQVKAIRKRLD</sequence>
<keyword evidence="3" id="KW-1185">Reference proteome</keyword>
<feature type="transmembrane region" description="Helical" evidence="1">
    <location>
        <begin position="12"/>
        <end position="35"/>
    </location>
</feature>
<dbReference type="AlphaFoldDB" id="A0A6M8BMV4"/>
<feature type="transmembrane region" description="Helical" evidence="1">
    <location>
        <begin position="41"/>
        <end position="60"/>
    </location>
</feature>
<keyword evidence="1" id="KW-0472">Membrane</keyword>
<dbReference type="RefSeq" id="WP_172358199.1">
    <property type="nucleotide sequence ID" value="NZ_CP053661.1"/>
</dbReference>
<evidence type="ECO:0000313" key="3">
    <source>
        <dbReference type="Proteomes" id="UP000505210"/>
    </source>
</evidence>
<organism evidence="2 3">
    <name type="scientific">Thermoleptolyngbya sichuanensis A183</name>
    <dbReference type="NCBI Taxonomy" id="2737172"/>
    <lineage>
        <taxon>Bacteria</taxon>
        <taxon>Bacillati</taxon>
        <taxon>Cyanobacteriota</taxon>
        <taxon>Cyanophyceae</taxon>
        <taxon>Oculatellales</taxon>
        <taxon>Oculatellaceae</taxon>
        <taxon>Thermoleptolyngbya</taxon>
        <taxon>Thermoleptolyngbya sichuanensis</taxon>
    </lineage>
</organism>